<protein>
    <submittedName>
        <fullName evidence="2">Uncharacterized protein</fullName>
    </submittedName>
</protein>
<keyword evidence="3" id="KW-1185">Reference proteome</keyword>
<gene>
    <name evidence="2" type="ORF">DFH07DRAFT_983094</name>
</gene>
<name>A0AAD7K2W9_9AGAR</name>
<comment type="caution">
    <text evidence="2">The sequence shown here is derived from an EMBL/GenBank/DDBJ whole genome shotgun (WGS) entry which is preliminary data.</text>
</comment>
<organism evidence="2 3">
    <name type="scientific">Mycena maculata</name>
    <dbReference type="NCBI Taxonomy" id="230809"/>
    <lineage>
        <taxon>Eukaryota</taxon>
        <taxon>Fungi</taxon>
        <taxon>Dikarya</taxon>
        <taxon>Basidiomycota</taxon>
        <taxon>Agaricomycotina</taxon>
        <taxon>Agaricomycetes</taxon>
        <taxon>Agaricomycetidae</taxon>
        <taxon>Agaricales</taxon>
        <taxon>Marasmiineae</taxon>
        <taxon>Mycenaceae</taxon>
        <taxon>Mycena</taxon>
    </lineage>
</organism>
<evidence type="ECO:0000313" key="2">
    <source>
        <dbReference type="EMBL" id="KAJ7775933.1"/>
    </source>
</evidence>
<accession>A0AAD7K2W9</accession>
<dbReference type="Proteomes" id="UP001215280">
    <property type="component" value="Unassembled WGS sequence"/>
</dbReference>
<feature type="region of interest" description="Disordered" evidence="1">
    <location>
        <begin position="247"/>
        <end position="277"/>
    </location>
</feature>
<dbReference type="EMBL" id="JARJLG010000013">
    <property type="protein sequence ID" value="KAJ7775933.1"/>
    <property type="molecule type" value="Genomic_DNA"/>
</dbReference>
<proteinExistence type="predicted"/>
<evidence type="ECO:0000256" key="1">
    <source>
        <dbReference type="SAM" id="MobiDB-lite"/>
    </source>
</evidence>
<reference evidence="2" key="1">
    <citation type="submission" date="2023-03" db="EMBL/GenBank/DDBJ databases">
        <title>Massive genome expansion in bonnet fungi (Mycena s.s.) driven by repeated elements and novel gene families across ecological guilds.</title>
        <authorList>
            <consortium name="Lawrence Berkeley National Laboratory"/>
            <person name="Harder C.B."/>
            <person name="Miyauchi S."/>
            <person name="Viragh M."/>
            <person name="Kuo A."/>
            <person name="Thoen E."/>
            <person name="Andreopoulos B."/>
            <person name="Lu D."/>
            <person name="Skrede I."/>
            <person name="Drula E."/>
            <person name="Henrissat B."/>
            <person name="Morin E."/>
            <person name="Kohler A."/>
            <person name="Barry K."/>
            <person name="LaButti K."/>
            <person name="Morin E."/>
            <person name="Salamov A."/>
            <person name="Lipzen A."/>
            <person name="Mereny Z."/>
            <person name="Hegedus B."/>
            <person name="Baldrian P."/>
            <person name="Stursova M."/>
            <person name="Weitz H."/>
            <person name="Taylor A."/>
            <person name="Grigoriev I.V."/>
            <person name="Nagy L.G."/>
            <person name="Martin F."/>
            <person name="Kauserud H."/>
        </authorList>
    </citation>
    <scope>NUCLEOTIDE SEQUENCE</scope>
    <source>
        <strain evidence="2">CBHHK188m</strain>
    </source>
</reference>
<sequence>MPEKVTSVPNFSSPLEGKLEDSLWYRTQKEIGPPKNLVLIQGMTESEEDSVQMLIDGIVLQLPACTLHHLDGATSFGVLARIYDDLKTGLLESMVTNLSLNRGRSAVCEGVVAKDTVLEVVAVFGRSGPTGCLEGGRNEQRDEDSMASHSRMNQMTSEFFFDSGELPDEPEVPEAARPVVSEQTGVHDFSVPARVIALPVFYVPVNAPPPSAAPPSLFIHKLVHAAPSARQRILNFDLLHRLCTRSESQRSRGLPRQSVSEHSRSSNSAAERIRKRETLVARPRSSLSILRQFRQGTTLNRERNANSEEKTNLRLSLGKWMDTNTTPDIPCVCTAAEMERGSGDAP</sequence>
<dbReference type="AlphaFoldDB" id="A0AAD7K2W9"/>
<evidence type="ECO:0000313" key="3">
    <source>
        <dbReference type="Proteomes" id="UP001215280"/>
    </source>
</evidence>